<dbReference type="Proteomes" id="UP001501407">
    <property type="component" value="Unassembled WGS sequence"/>
</dbReference>
<dbReference type="Pfam" id="PF07944">
    <property type="entry name" value="Beta-AFase-like_GH127_cat"/>
    <property type="match status" value="1"/>
</dbReference>
<dbReference type="InterPro" id="IPR049174">
    <property type="entry name" value="Beta-AFase-like"/>
</dbReference>
<keyword evidence="5" id="KW-0378">Hydrolase</keyword>
<name>A0ABP9M1A1_9MICO</name>
<evidence type="ECO:0000259" key="2">
    <source>
        <dbReference type="Pfam" id="PF07944"/>
    </source>
</evidence>
<dbReference type="InterPro" id="IPR012878">
    <property type="entry name" value="Beta-AFase-like_GH127_cat"/>
</dbReference>
<dbReference type="InterPro" id="IPR012341">
    <property type="entry name" value="6hp_glycosidase-like_sf"/>
</dbReference>
<protein>
    <submittedName>
        <fullName evidence="5">Glycoside hydrolase family 127 protein</fullName>
    </submittedName>
</protein>
<dbReference type="SUPFAM" id="SSF48208">
    <property type="entry name" value="Six-hairpin glycosidases"/>
    <property type="match status" value="1"/>
</dbReference>
<evidence type="ECO:0000259" key="4">
    <source>
        <dbReference type="Pfam" id="PF20737"/>
    </source>
</evidence>
<comment type="caution">
    <text evidence="5">The sequence shown here is derived from an EMBL/GenBank/DDBJ whole genome shotgun (WGS) entry which is preliminary data.</text>
</comment>
<dbReference type="Gene3D" id="1.50.10.10">
    <property type="match status" value="1"/>
</dbReference>
<reference evidence="6" key="1">
    <citation type="journal article" date="2019" name="Int. J. Syst. Evol. Microbiol.">
        <title>The Global Catalogue of Microorganisms (GCM) 10K type strain sequencing project: providing services to taxonomists for standard genome sequencing and annotation.</title>
        <authorList>
            <consortium name="The Broad Institute Genomics Platform"/>
            <consortium name="The Broad Institute Genome Sequencing Center for Infectious Disease"/>
            <person name="Wu L."/>
            <person name="Ma J."/>
        </authorList>
    </citation>
    <scope>NUCLEOTIDE SEQUENCE [LARGE SCALE GENOMIC DNA]</scope>
    <source>
        <strain evidence="6">JCM 18959</strain>
    </source>
</reference>
<keyword evidence="6" id="KW-1185">Reference proteome</keyword>
<proteinExistence type="predicted"/>
<gene>
    <name evidence="5" type="ORF">GCM10025760_08570</name>
</gene>
<evidence type="ECO:0000313" key="6">
    <source>
        <dbReference type="Proteomes" id="UP001501407"/>
    </source>
</evidence>
<dbReference type="InterPro" id="IPR008928">
    <property type="entry name" value="6-hairpin_glycosidase_sf"/>
</dbReference>
<dbReference type="RefSeq" id="WP_194412705.1">
    <property type="nucleotide sequence ID" value="NZ_BAABKZ010000001.1"/>
</dbReference>
<dbReference type="PANTHER" id="PTHR43465:SF1">
    <property type="entry name" value="NON-REDUCING END BETA-L-ARABINOFURANOSIDASE"/>
    <property type="match status" value="1"/>
</dbReference>
<dbReference type="EMBL" id="BAABKZ010000001">
    <property type="protein sequence ID" value="GAA5087417.1"/>
    <property type="molecule type" value="Genomic_DNA"/>
</dbReference>
<feature type="domain" description="Non-reducing end beta-L-arabinofuranosidase-like GH127 middle" evidence="3">
    <location>
        <begin position="455"/>
        <end position="550"/>
    </location>
</feature>
<dbReference type="InterPro" id="IPR049049">
    <property type="entry name" value="Beta-AFase-like_GH127_C"/>
</dbReference>
<evidence type="ECO:0000256" key="1">
    <source>
        <dbReference type="SAM" id="MobiDB-lite"/>
    </source>
</evidence>
<sequence>MTATTATRAHARLRPLGADSARWASGFWGDIHDRTRDVTIPQIWSSLSDPAISAGLTNFRIAAGLESGEHTGPPFMDGDFYKWLEAAIARLETDPDPELAARIEEIAQLIASVQRDDGYLHTPTIISSRNHALRQAQEPAIALADRFNFETYNLGHLITAGVRHYEVTGSTTLLDAARKAAGFLEDLATNKPLELARSAICPSHYMAVIDLYRATGDEQYLRLSEAFIRVRDDFEGGDDNQDRLPVREQTVVAGHAVRANYLYAGLADLIAENGDQELEAVLERLWHDVVDTKLYITGGAGALYDGASPDGSPWQDQISRVHQAYGRSYQLPNTTAHNESCANIGLILWSERMLSLTGDAKYADVIEQVAFNSLLASVSLAGSEYFYTNPLRQVRDLPYPLRRPGDTALHPTPPPPPSDERLREPYLSCFCCPPNIARTLARFHERAASVGEEGLFVHLYGGSALDITTEDGGQLALREDSDYPWSERIAFTVTGTAGRGIPLHLRIPGWSSGATLTVNGEPVAASEPGSYTRIEREWQLGDLIELTLPMPVRVLRAHRLAEEATNQVAVRRGPVVYCVESADLPDGVVLEQVALRRGARFTPADAEIAGHRVVALETDAVVLPGTAETALYDDVADADLATAPVRLVPYFAWGNRGAGEMSVWLPLVW</sequence>
<evidence type="ECO:0000259" key="3">
    <source>
        <dbReference type="Pfam" id="PF20736"/>
    </source>
</evidence>
<feature type="domain" description="Non-reducing end beta-L-arabinofuranosidase-like GH127 catalytic" evidence="2">
    <location>
        <begin position="22"/>
        <end position="444"/>
    </location>
</feature>
<feature type="region of interest" description="Disordered" evidence="1">
    <location>
        <begin position="400"/>
        <end position="420"/>
    </location>
</feature>
<organism evidence="5 6">
    <name type="scientific">Microbacterium yannicii</name>
    <dbReference type="NCBI Taxonomy" id="671622"/>
    <lineage>
        <taxon>Bacteria</taxon>
        <taxon>Bacillati</taxon>
        <taxon>Actinomycetota</taxon>
        <taxon>Actinomycetes</taxon>
        <taxon>Micrococcales</taxon>
        <taxon>Microbacteriaceae</taxon>
        <taxon>Microbacterium</taxon>
    </lineage>
</organism>
<feature type="domain" description="Non-reducing end beta-L-arabinofuranosidase-like GH127 C-terminal" evidence="4">
    <location>
        <begin position="552"/>
        <end position="666"/>
    </location>
</feature>
<dbReference type="InterPro" id="IPR049046">
    <property type="entry name" value="Beta-AFase-like_GH127_middle"/>
</dbReference>
<dbReference type="PANTHER" id="PTHR43465">
    <property type="entry name" value="DUF1680 DOMAIN PROTEIN (AFU_ORTHOLOGUE AFUA_1G08910)"/>
    <property type="match status" value="1"/>
</dbReference>
<dbReference type="Pfam" id="PF20736">
    <property type="entry name" value="Glyco_hydro127M"/>
    <property type="match status" value="1"/>
</dbReference>
<dbReference type="GO" id="GO:0016787">
    <property type="term" value="F:hydrolase activity"/>
    <property type="evidence" value="ECO:0007669"/>
    <property type="project" value="UniProtKB-KW"/>
</dbReference>
<dbReference type="Pfam" id="PF20737">
    <property type="entry name" value="Glyco_hydro127C"/>
    <property type="match status" value="1"/>
</dbReference>
<accession>A0ABP9M1A1</accession>
<evidence type="ECO:0000313" key="5">
    <source>
        <dbReference type="EMBL" id="GAA5087417.1"/>
    </source>
</evidence>